<evidence type="ECO:0000313" key="2">
    <source>
        <dbReference type="EMBL" id="AAO73286.1"/>
    </source>
</evidence>
<dbReference type="AlphaFoldDB" id="Q84SN7"/>
<dbReference type="EMBL" id="AC099324">
    <property type="protein sequence ID" value="AAO73286.1"/>
    <property type="molecule type" value="Genomic_DNA"/>
</dbReference>
<reference evidence="3" key="1">
    <citation type="journal article" date="2005" name="Nature">
        <title>The map-based sequence of the rice genome.</title>
        <authorList>
            <consortium name="International rice genome sequencing project (IRGSP)"/>
            <person name="Matsumoto T."/>
            <person name="Wu J."/>
            <person name="Kanamori H."/>
            <person name="Katayose Y."/>
            <person name="Fujisawa M."/>
            <person name="Namiki N."/>
            <person name="Mizuno H."/>
            <person name="Yamamoto K."/>
            <person name="Antonio B.A."/>
            <person name="Baba T."/>
            <person name="Sakata K."/>
            <person name="Nagamura Y."/>
            <person name="Aoki H."/>
            <person name="Arikawa K."/>
            <person name="Arita K."/>
            <person name="Bito T."/>
            <person name="Chiden Y."/>
            <person name="Fujitsuka N."/>
            <person name="Fukunaka R."/>
            <person name="Hamada M."/>
            <person name="Harada C."/>
            <person name="Hayashi A."/>
            <person name="Hijishita S."/>
            <person name="Honda M."/>
            <person name="Hosokawa S."/>
            <person name="Ichikawa Y."/>
            <person name="Idonuma A."/>
            <person name="Iijima M."/>
            <person name="Ikeda M."/>
            <person name="Ikeno M."/>
            <person name="Ito K."/>
            <person name="Ito S."/>
            <person name="Ito T."/>
            <person name="Ito Y."/>
            <person name="Ito Y."/>
            <person name="Iwabuchi A."/>
            <person name="Kamiya K."/>
            <person name="Karasawa W."/>
            <person name="Kurita K."/>
            <person name="Katagiri S."/>
            <person name="Kikuta A."/>
            <person name="Kobayashi H."/>
            <person name="Kobayashi N."/>
            <person name="Machita K."/>
            <person name="Maehara T."/>
            <person name="Masukawa M."/>
            <person name="Mizubayashi T."/>
            <person name="Mukai Y."/>
            <person name="Nagasaki H."/>
            <person name="Nagata Y."/>
            <person name="Naito S."/>
            <person name="Nakashima M."/>
            <person name="Nakama Y."/>
            <person name="Nakamichi Y."/>
            <person name="Nakamura M."/>
            <person name="Meguro A."/>
            <person name="Negishi M."/>
            <person name="Ohta I."/>
            <person name="Ohta T."/>
            <person name="Okamoto M."/>
            <person name="Ono N."/>
            <person name="Saji S."/>
            <person name="Sakaguchi M."/>
            <person name="Sakai K."/>
            <person name="Shibata M."/>
            <person name="Shimokawa T."/>
            <person name="Song J."/>
            <person name="Takazaki Y."/>
            <person name="Terasawa K."/>
            <person name="Tsugane M."/>
            <person name="Tsuji K."/>
            <person name="Ueda S."/>
            <person name="Waki K."/>
            <person name="Yamagata H."/>
            <person name="Yamamoto M."/>
            <person name="Yamamoto S."/>
            <person name="Yamane H."/>
            <person name="Yoshiki S."/>
            <person name="Yoshihara R."/>
            <person name="Yukawa K."/>
            <person name="Zhong H."/>
            <person name="Yano M."/>
            <person name="Yuan Q."/>
            <person name="Ouyang S."/>
            <person name="Liu J."/>
            <person name="Jones K.M."/>
            <person name="Gansberger K."/>
            <person name="Moffat K."/>
            <person name="Hill J."/>
            <person name="Bera J."/>
            <person name="Fadrosh D."/>
            <person name="Jin S."/>
            <person name="Johri S."/>
            <person name="Kim M."/>
            <person name="Overton L."/>
            <person name="Reardon M."/>
            <person name="Tsitrin T."/>
            <person name="Vuong H."/>
            <person name="Weaver B."/>
            <person name="Ciecko A."/>
            <person name="Tallon L."/>
            <person name="Jackson J."/>
            <person name="Pai G."/>
            <person name="Aken S.V."/>
            <person name="Utterback T."/>
            <person name="Reidmuller S."/>
            <person name="Feldblyum T."/>
            <person name="Hsiao J."/>
            <person name="Zismann V."/>
            <person name="Iobst S."/>
            <person name="de Vazeille A.R."/>
            <person name="Buell C.R."/>
            <person name="Ying K."/>
            <person name="Li Y."/>
            <person name="Lu T."/>
            <person name="Huang Y."/>
            <person name="Zhao Q."/>
            <person name="Feng Q."/>
            <person name="Zhang L."/>
            <person name="Zhu J."/>
            <person name="Weng Q."/>
            <person name="Mu J."/>
            <person name="Lu Y."/>
            <person name="Fan D."/>
            <person name="Liu Y."/>
            <person name="Guan J."/>
            <person name="Zhang Y."/>
            <person name="Yu S."/>
            <person name="Liu X."/>
            <person name="Zhang Y."/>
            <person name="Hong G."/>
            <person name="Han B."/>
            <person name="Choisne N."/>
            <person name="Demange N."/>
            <person name="Orjeda G."/>
            <person name="Samain S."/>
            <person name="Cattolico L."/>
            <person name="Pelletier E."/>
            <person name="Couloux A."/>
            <person name="Segurens B."/>
            <person name="Wincker P."/>
            <person name="D'Hont A."/>
            <person name="Scarpelli C."/>
            <person name="Weissenbach J."/>
            <person name="Salanoubat M."/>
            <person name="Quetier F."/>
            <person name="Yu Y."/>
            <person name="Kim H.R."/>
            <person name="Rambo T."/>
            <person name="Currie J."/>
            <person name="Collura K."/>
            <person name="Luo M."/>
            <person name="Yang T."/>
            <person name="Ammiraju J.S.S."/>
            <person name="Engler F."/>
            <person name="Soderlund C."/>
            <person name="Wing R.A."/>
            <person name="Palmer L.E."/>
            <person name="de la Bastide M."/>
            <person name="Spiegel L."/>
            <person name="Nascimento L."/>
            <person name="Zutavern T."/>
            <person name="O'Shaughnessy A."/>
            <person name="Dike S."/>
            <person name="Dedhia N."/>
            <person name="Preston R."/>
            <person name="Balija V."/>
            <person name="McCombie W.R."/>
            <person name="Chow T."/>
            <person name="Chen H."/>
            <person name="Chung M."/>
            <person name="Chen C."/>
            <person name="Shaw J."/>
            <person name="Wu H."/>
            <person name="Hsiao K."/>
            <person name="Chao Y."/>
            <person name="Chu M."/>
            <person name="Cheng C."/>
            <person name="Hour A."/>
            <person name="Lee P."/>
            <person name="Lin S."/>
            <person name="Lin Y."/>
            <person name="Liou J."/>
            <person name="Liu S."/>
            <person name="Hsing Y."/>
            <person name="Raghuvanshi S."/>
            <person name="Mohanty A."/>
            <person name="Bharti A.K."/>
            <person name="Gaur A."/>
            <person name="Gupta V."/>
            <person name="Kumar D."/>
            <person name="Ravi V."/>
            <person name="Vij S."/>
            <person name="Kapur A."/>
            <person name="Khurana P."/>
            <person name="Khurana P."/>
            <person name="Khurana J.P."/>
            <person name="Tyagi A.K."/>
            <person name="Gaikwad K."/>
            <person name="Singh A."/>
            <person name="Dalal V."/>
            <person name="Srivastava S."/>
            <person name="Dixit A."/>
            <person name="Pal A.K."/>
            <person name="Ghazi I.A."/>
            <person name="Yadav M."/>
            <person name="Pandit A."/>
            <person name="Bhargava A."/>
            <person name="Sureshbabu K."/>
            <person name="Batra K."/>
            <person name="Sharma T.R."/>
            <person name="Mohapatra T."/>
            <person name="Singh N.K."/>
            <person name="Messing J."/>
            <person name="Nelson A.B."/>
            <person name="Fuks G."/>
            <person name="Kavchok S."/>
            <person name="Keizer G."/>
            <person name="Linton E."/>
            <person name="Llaca V."/>
            <person name="Song R."/>
            <person name="Tanyolac B."/>
            <person name="Young S."/>
            <person name="Ho-Il K."/>
            <person name="Hahn J.H."/>
            <person name="Sangsakoo G."/>
            <person name="Vanavichit A."/>
            <person name="de Mattos Luiz.A.T."/>
            <person name="Zimmer P.D."/>
            <person name="Malone G."/>
            <person name="Dellagostin O."/>
            <person name="de Oliveira A.C."/>
            <person name="Bevan M."/>
            <person name="Bancroft I."/>
            <person name="Minx P."/>
            <person name="Cordum H."/>
            <person name="Wilson R."/>
            <person name="Cheng Z."/>
            <person name="Jin W."/>
            <person name="Jiang J."/>
            <person name="Leong S.A."/>
            <person name="Iwama H."/>
            <person name="Gojobori T."/>
            <person name="Itoh T."/>
            <person name="Niimura Y."/>
            <person name="Fujii Y."/>
            <person name="Habara T."/>
            <person name="Sakai H."/>
            <person name="Sato Y."/>
            <person name="Wilson G."/>
            <person name="Kumar K."/>
            <person name="McCouch S."/>
            <person name="Juretic N."/>
            <person name="Hoen D."/>
            <person name="Wright S."/>
            <person name="Bruskiewich R."/>
            <person name="Bureau T."/>
            <person name="Miyao A."/>
            <person name="Hirochika H."/>
            <person name="Nishikawa T."/>
            <person name="Kadowaki K."/>
            <person name="Sugiura M."/>
            <person name="Burr B."/>
            <person name="Sasaki T."/>
        </authorList>
    </citation>
    <scope>NUCLEOTIDE SEQUENCE [LARGE SCALE GENOMIC DNA]</scope>
    <source>
        <strain evidence="3">cv. Nipponbare</strain>
    </source>
</reference>
<reference evidence="3" key="2">
    <citation type="journal article" date="2008" name="Nucleic Acids Res.">
        <title>The rice annotation project database (RAP-DB): 2008 update.</title>
        <authorList>
            <consortium name="The rice annotation project (RAP)"/>
        </authorList>
    </citation>
    <scope>GENOME REANNOTATION</scope>
    <source>
        <strain evidence="3">cv. Nipponbare</strain>
    </source>
</reference>
<protein>
    <submittedName>
        <fullName evidence="2">Uncharacterized protein</fullName>
    </submittedName>
</protein>
<name>Q84SN7_ORYSJ</name>
<gene>
    <name evidence="2" type="primary">OSJNBb0043P23.13</name>
</gene>
<evidence type="ECO:0000313" key="3">
    <source>
        <dbReference type="Proteomes" id="UP000000763"/>
    </source>
</evidence>
<evidence type="ECO:0000256" key="1">
    <source>
        <dbReference type="SAM" id="MobiDB-lite"/>
    </source>
</evidence>
<accession>Q84SN7</accession>
<feature type="compositionally biased region" description="Basic and acidic residues" evidence="1">
    <location>
        <begin position="9"/>
        <end position="24"/>
    </location>
</feature>
<feature type="compositionally biased region" description="Low complexity" evidence="1">
    <location>
        <begin position="53"/>
        <end position="63"/>
    </location>
</feature>
<sequence length="63" mass="6661">MSTAGGGYKEAKQEQQDEGIRRELSVAVATEVSRNGCGDNACSNFGWRRGGEEPAWPAAAAEC</sequence>
<feature type="region of interest" description="Disordered" evidence="1">
    <location>
        <begin position="1"/>
        <end position="63"/>
    </location>
</feature>
<dbReference type="Proteomes" id="UP000000763">
    <property type="component" value="Chromosome 3"/>
</dbReference>
<proteinExistence type="predicted"/>
<organism evidence="2 3">
    <name type="scientific">Oryza sativa subsp. japonica</name>
    <name type="common">Rice</name>
    <dbReference type="NCBI Taxonomy" id="39947"/>
    <lineage>
        <taxon>Eukaryota</taxon>
        <taxon>Viridiplantae</taxon>
        <taxon>Streptophyta</taxon>
        <taxon>Embryophyta</taxon>
        <taxon>Tracheophyta</taxon>
        <taxon>Spermatophyta</taxon>
        <taxon>Magnoliopsida</taxon>
        <taxon>Liliopsida</taxon>
        <taxon>Poales</taxon>
        <taxon>Poaceae</taxon>
        <taxon>BOP clade</taxon>
        <taxon>Oryzoideae</taxon>
        <taxon>Oryzeae</taxon>
        <taxon>Oryzinae</taxon>
        <taxon>Oryza</taxon>
        <taxon>Oryza sativa</taxon>
    </lineage>
</organism>